<evidence type="ECO:0000256" key="5">
    <source>
        <dbReference type="ARBA" id="ARBA00022840"/>
    </source>
</evidence>
<keyword evidence="4" id="KW-0418">Kinase</keyword>
<feature type="domain" description="Protein kinase" evidence="9">
    <location>
        <begin position="97"/>
        <end position="385"/>
    </location>
</feature>
<evidence type="ECO:0000259" key="9">
    <source>
        <dbReference type="PROSITE" id="PS50011"/>
    </source>
</evidence>
<evidence type="ECO:0000256" key="4">
    <source>
        <dbReference type="ARBA" id="ARBA00022777"/>
    </source>
</evidence>
<dbReference type="STRING" id="218851.A0A2G5D7G8"/>
<dbReference type="PROSITE" id="PS50011">
    <property type="entry name" value="PROTEIN_KINASE_DOM"/>
    <property type="match status" value="1"/>
</dbReference>
<dbReference type="Pfam" id="PF07714">
    <property type="entry name" value="PK_Tyr_Ser-Thr"/>
    <property type="match status" value="1"/>
</dbReference>
<evidence type="ECO:0000256" key="3">
    <source>
        <dbReference type="ARBA" id="ARBA00022741"/>
    </source>
</evidence>
<evidence type="ECO:0000256" key="8">
    <source>
        <dbReference type="PROSITE-ProRule" id="PRU10141"/>
    </source>
</evidence>
<gene>
    <name evidence="10" type="ORF">AQUCO_02700373v1</name>
</gene>
<dbReference type="Proteomes" id="UP000230069">
    <property type="component" value="Unassembled WGS sequence"/>
</dbReference>
<comment type="catalytic activity">
    <reaction evidence="6">
        <text>L-threonyl-[protein] + ATP = O-phospho-L-threonyl-[protein] + ADP + H(+)</text>
        <dbReference type="Rhea" id="RHEA:46608"/>
        <dbReference type="Rhea" id="RHEA-COMP:11060"/>
        <dbReference type="Rhea" id="RHEA-COMP:11605"/>
        <dbReference type="ChEBI" id="CHEBI:15378"/>
        <dbReference type="ChEBI" id="CHEBI:30013"/>
        <dbReference type="ChEBI" id="CHEBI:30616"/>
        <dbReference type="ChEBI" id="CHEBI:61977"/>
        <dbReference type="ChEBI" id="CHEBI:456216"/>
        <dbReference type="EC" id="2.7.11.1"/>
    </reaction>
</comment>
<dbReference type="InParanoid" id="A0A2G5D7G8"/>
<dbReference type="SUPFAM" id="SSF56112">
    <property type="entry name" value="Protein kinase-like (PK-like)"/>
    <property type="match status" value="1"/>
</dbReference>
<name>A0A2G5D7G8_AQUCA</name>
<dbReference type="FunFam" id="1.10.510.10:FF:000095">
    <property type="entry name" value="protein STRUBBELIG-RECEPTOR FAMILY 8"/>
    <property type="match status" value="1"/>
</dbReference>
<evidence type="ECO:0000313" key="10">
    <source>
        <dbReference type="EMBL" id="PIA39147.1"/>
    </source>
</evidence>
<dbReference type="InterPro" id="IPR017441">
    <property type="entry name" value="Protein_kinase_ATP_BS"/>
</dbReference>
<dbReference type="FunFam" id="3.30.200.20:FF:000228">
    <property type="entry name" value="Serine/threonine-protein kinase BIK1"/>
    <property type="match status" value="1"/>
</dbReference>
<dbReference type="Gene3D" id="1.10.510.10">
    <property type="entry name" value="Transferase(Phosphotransferase) domain 1"/>
    <property type="match status" value="1"/>
</dbReference>
<proteinExistence type="predicted"/>
<evidence type="ECO:0000256" key="1">
    <source>
        <dbReference type="ARBA" id="ARBA00012513"/>
    </source>
</evidence>
<dbReference type="PANTHER" id="PTHR45621">
    <property type="entry name" value="OS01G0588500 PROTEIN-RELATED"/>
    <property type="match status" value="1"/>
</dbReference>
<dbReference type="Gene3D" id="3.30.200.20">
    <property type="entry name" value="Phosphorylase Kinase, domain 1"/>
    <property type="match status" value="1"/>
</dbReference>
<dbReference type="GO" id="GO:0005524">
    <property type="term" value="F:ATP binding"/>
    <property type="evidence" value="ECO:0007669"/>
    <property type="project" value="UniProtKB-UniRule"/>
</dbReference>
<keyword evidence="11" id="KW-1185">Reference proteome</keyword>
<feature type="binding site" evidence="8">
    <location>
        <position position="135"/>
    </location>
    <ligand>
        <name>ATP</name>
        <dbReference type="ChEBI" id="CHEBI:30616"/>
    </ligand>
</feature>
<evidence type="ECO:0000256" key="2">
    <source>
        <dbReference type="ARBA" id="ARBA00022679"/>
    </source>
</evidence>
<keyword evidence="5 8" id="KW-0067">ATP-binding</keyword>
<dbReference type="GO" id="GO:0004674">
    <property type="term" value="F:protein serine/threonine kinase activity"/>
    <property type="evidence" value="ECO:0007669"/>
    <property type="project" value="UniProtKB-EC"/>
</dbReference>
<evidence type="ECO:0000313" key="11">
    <source>
        <dbReference type="Proteomes" id="UP000230069"/>
    </source>
</evidence>
<sequence length="386" mass="43469">MTNTIYFNLDNASYSTSSPDSILSHHQHDHEGSRAASSSFVVAEEINAWIRPPSWLNRDQVGKPDQSFSSFNEGEISHYSHLKSFSLKQLRIATKNFSPDCLLGQGSFGKVFKGWIDEYKLTATKPGRGTAVAVKRLHQGSLQGHEEWLAEINYLGKLYHLNLVKLLGYCLDNQERLLVYEFMPEGSLDNHLFWSNSYCQLSWSIRMKIALGAAKALAFLHSAEVNVIHRGCQNSNILLDWNYNAKLSDFGLARDGPTGDNSHVYTSVMGTYGYACPEYIATGRLTAESDVYSFGVVLLEILSGRRAKDMLWPSNQQNLVDWVMLYLSDNQRIFCLVDSRLDGQYSLEKAQKVVHLAVQCLANKAKLRPNMDVVVTALEQLQESIK</sequence>
<protein>
    <recommendedName>
        <fullName evidence="1">non-specific serine/threonine protein kinase</fullName>
        <ecNumber evidence="1">2.7.11.1</ecNumber>
    </recommendedName>
</protein>
<reference evidence="10 11" key="1">
    <citation type="submission" date="2017-09" db="EMBL/GenBank/DDBJ databases">
        <title>WGS assembly of Aquilegia coerulea Goldsmith.</title>
        <authorList>
            <person name="Hodges S."/>
            <person name="Kramer E."/>
            <person name="Nordborg M."/>
            <person name="Tomkins J."/>
            <person name="Borevitz J."/>
            <person name="Derieg N."/>
            <person name="Yan J."/>
            <person name="Mihaltcheva S."/>
            <person name="Hayes R.D."/>
            <person name="Rokhsar D."/>
        </authorList>
    </citation>
    <scope>NUCLEOTIDE SEQUENCE [LARGE SCALE GENOMIC DNA]</scope>
    <source>
        <strain evidence="11">cv. Goldsmith</strain>
    </source>
</reference>
<keyword evidence="3 8" id="KW-0547">Nucleotide-binding</keyword>
<organism evidence="10 11">
    <name type="scientific">Aquilegia coerulea</name>
    <name type="common">Rocky mountain columbine</name>
    <dbReference type="NCBI Taxonomy" id="218851"/>
    <lineage>
        <taxon>Eukaryota</taxon>
        <taxon>Viridiplantae</taxon>
        <taxon>Streptophyta</taxon>
        <taxon>Embryophyta</taxon>
        <taxon>Tracheophyta</taxon>
        <taxon>Spermatophyta</taxon>
        <taxon>Magnoliopsida</taxon>
        <taxon>Ranunculales</taxon>
        <taxon>Ranunculaceae</taxon>
        <taxon>Thalictroideae</taxon>
        <taxon>Aquilegia</taxon>
    </lineage>
</organism>
<evidence type="ECO:0000256" key="7">
    <source>
        <dbReference type="ARBA" id="ARBA00048679"/>
    </source>
</evidence>
<dbReference type="EMBL" id="KZ305044">
    <property type="protein sequence ID" value="PIA39147.1"/>
    <property type="molecule type" value="Genomic_DNA"/>
</dbReference>
<dbReference type="InterPro" id="IPR000719">
    <property type="entry name" value="Prot_kinase_dom"/>
</dbReference>
<dbReference type="PROSITE" id="PS00107">
    <property type="entry name" value="PROTEIN_KINASE_ATP"/>
    <property type="match status" value="1"/>
</dbReference>
<evidence type="ECO:0000256" key="6">
    <source>
        <dbReference type="ARBA" id="ARBA00047899"/>
    </source>
</evidence>
<comment type="catalytic activity">
    <reaction evidence="7">
        <text>L-seryl-[protein] + ATP = O-phospho-L-seryl-[protein] + ADP + H(+)</text>
        <dbReference type="Rhea" id="RHEA:17989"/>
        <dbReference type="Rhea" id="RHEA-COMP:9863"/>
        <dbReference type="Rhea" id="RHEA-COMP:11604"/>
        <dbReference type="ChEBI" id="CHEBI:15378"/>
        <dbReference type="ChEBI" id="CHEBI:29999"/>
        <dbReference type="ChEBI" id="CHEBI:30616"/>
        <dbReference type="ChEBI" id="CHEBI:83421"/>
        <dbReference type="ChEBI" id="CHEBI:456216"/>
        <dbReference type="EC" id="2.7.11.1"/>
    </reaction>
</comment>
<keyword evidence="2" id="KW-0808">Transferase</keyword>
<dbReference type="OrthoDB" id="4062651at2759"/>
<dbReference type="EC" id="2.7.11.1" evidence="1"/>
<dbReference type="InterPro" id="IPR050823">
    <property type="entry name" value="Plant_Ser_Thr_Prot_Kinase"/>
</dbReference>
<accession>A0A2G5D7G8</accession>
<dbReference type="InterPro" id="IPR001245">
    <property type="entry name" value="Ser-Thr/Tyr_kinase_cat_dom"/>
</dbReference>
<dbReference type="AlphaFoldDB" id="A0A2G5D7G8"/>
<dbReference type="InterPro" id="IPR011009">
    <property type="entry name" value="Kinase-like_dom_sf"/>
</dbReference>